<gene>
    <name evidence="1" type="ORF">FGU65_10230</name>
</gene>
<evidence type="ECO:0000313" key="2">
    <source>
        <dbReference type="Proteomes" id="UP001168338"/>
    </source>
</evidence>
<evidence type="ECO:0000313" key="1">
    <source>
        <dbReference type="EMBL" id="MDN7025263.1"/>
    </source>
</evidence>
<comment type="caution">
    <text evidence="1">The sequence shown here is derived from an EMBL/GenBank/DDBJ whole genome shotgun (WGS) entry which is preliminary data.</text>
</comment>
<proteinExistence type="predicted"/>
<keyword evidence="2" id="KW-1185">Reference proteome</keyword>
<sequence length="141" mass="15137">MTGRTEGGNAHPLRDSFFEFYIGGGAASPLYVKIHDGTLHCEQPSGDRFSGEVQTLAPDPGAWAAFCDALDRIGVRDWEPEYAAPHGCSDVTYWYLRLETDGCVVASCGADAYPPGGSGGPTEPFREFVAAVRRFIGACSR</sequence>
<protein>
    <submittedName>
        <fullName evidence="1">Uncharacterized protein</fullName>
    </submittedName>
</protein>
<name>A0ABT8MBE2_9EURY</name>
<reference evidence="1" key="1">
    <citation type="submission" date="2019-05" db="EMBL/GenBank/DDBJ databases">
        <title>Methanoculleus sp. FWC-SCC1, a methanogenic archaeon isolated from deep marine cold seep.</title>
        <authorList>
            <person name="Chen Y.-W."/>
            <person name="Chen S.-C."/>
            <person name="Teng N.-H."/>
            <person name="Lai M.-C."/>
        </authorList>
    </citation>
    <scope>NUCLEOTIDE SEQUENCE</scope>
    <source>
        <strain evidence="1">FWC-SCC1</strain>
    </source>
</reference>
<dbReference type="RefSeq" id="WP_301664408.1">
    <property type="nucleotide sequence ID" value="NZ_VCYH01000006.1"/>
</dbReference>
<dbReference type="Proteomes" id="UP001168338">
    <property type="component" value="Unassembled WGS sequence"/>
</dbReference>
<organism evidence="1 2">
    <name type="scientific">Methanoculleus frigidifontis</name>
    <dbReference type="NCBI Taxonomy" id="2584085"/>
    <lineage>
        <taxon>Archaea</taxon>
        <taxon>Methanobacteriati</taxon>
        <taxon>Methanobacteriota</taxon>
        <taxon>Stenosarchaea group</taxon>
        <taxon>Methanomicrobia</taxon>
        <taxon>Methanomicrobiales</taxon>
        <taxon>Methanomicrobiaceae</taxon>
        <taxon>Methanoculleus</taxon>
    </lineage>
</organism>
<accession>A0ABT8MBE2</accession>
<dbReference type="EMBL" id="VCYH01000006">
    <property type="protein sequence ID" value="MDN7025263.1"/>
    <property type="molecule type" value="Genomic_DNA"/>
</dbReference>